<gene>
    <name evidence="1" type="ORF">CHARACLAT_028403</name>
</gene>
<keyword evidence="2" id="KW-1185">Reference proteome</keyword>
<dbReference type="EMBL" id="JAHUTJ010036566">
    <property type="protein sequence ID" value="MED6278863.1"/>
    <property type="molecule type" value="Genomic_DNA"/>
</dbReference>
<evidence type="ECO:0000313" key="2">
    <source>
        <dbReference type="Proteomes" id="UP001352852"/>
    </source>
</evidence>
<evidence type="ECO:0000313" key="1">
    <source>
        <dbReference type="EMBL" id="MED6278863.1"/>
    </source>
</evidence>
<reference evidence="1 2" key="1">
    <citation type="submission" date="2021-06" db="EMBL/GenBank/DDBJ databases">
        <authorList>
            <person name="Palmer J.M."/>
        </authorList>
    </citation>
    <scope>NUCLEOTIDE SEQUENCE [LARGE SCALE GENOMIC DNA]</scope>
    <source>
        <strain evidence="1 2">CL_MEX2019</strain>
        <tissue evidence="1">Muscle</tissue>
    </source>
</reference>
<proteinExistence type="predicted"/>
<name>A0ABU7DYG3_9TELE</name>
<sequence length="103" mass="11136">MVTSSLFYRSHEFTSNINGTSRLDWVSAKCKGDDGAVWSQDVTDQSESIITGLKQPADPLRAYDSNPLQVLLGVSSPCSESDSPNTSLHPIPIPATTCKFCLC</sequence>
<organism evidence="1 2">
    <name type="scientific">Characodon lateralis</name>
    <dbReference type="NCBI Taxonomy" id="208331"/>
    <lineage>
        <taxon>Eukaryota</taxon>
        <taxon>Metazoa</taxon>
        <taxon>Chordata</taxon>
        <taxon>Craniata</taxon>
        <taxon>Vertebrata</taxon>
        <taxon>Euteleostomi</taxon>
        <taxon>Actinopterygii</taxon>
        <taxon>Neopterygii</taxon>
        <taxon>Teleostei</taxon>
        <taxon>Neoteleostei</taxon>
        <taxon>Acanthomorphata</taxon>
        <taxon>Ovalentaria</taxon>
        <taxon>Atherinomorphae</taxon>
        <taxon>Cyprinodontiformes</taxon>
        <taxon>Goodeidae</taxon>
        <taxon>Characodon</taxon>
    </lineage>
</organism>
<dbReference type="Proteomes" id="UP001352852">
    <property type="component" value="Unassembled WGS sequence"/>
</dbReference>
<comment type="caution">
    <text evidence="1">The sequence shown here is derived from an EMBL/GenBank/DDBJ whole genome shotgun (WGS) entry which is preliminary data.</text>
</comment>
<protein>
    <submittedName>
        <fullName evidence="1">Uncharacterized protein</fullName>
    </submittedName>
</protein>
<accession>A0ABU7DYG3</accession>